<feature type="transmembrane region" description="Helical" evidence="1">
    <location>
        <begin position="210"/>
        <end position="234"/>
    </location>
</feature>
<name>A0ABS8DNN5_9GAMM</name>
<feature type="transmembrane region" description="Helical" evidence="1">
    <location>
        <begin position="246"/>
        <end position="266"/>
    </location>
</feature>
<dbReference type="Proteomes" id="UP001319882">
    <property type="component" value="Unassembled WGS sequence"/>
</dbReference>
<keyword evidence="2" id="KW-0732">Signal</keyword>
<keyword evidence="1" id="KW-0472">Membrane</keyword>
<sequence>MRRSIWRVVMTLGMSSCLLLGIAQAQAQTEGESDGLWFNVDTLNEGLGEPPEEVSRSTPREAIRSFLTLTDQEEYADAAHILNLADIDAVDQRERGAELARQLAEVFKRGDWLTASSLSSRQDAAIESTAGENPLAGQPRRDIELTALESGGEAYDIRMGRYSLEDDEPVWLIMPESVASISTLYDAYGPSWFEQQLPERLKVSLGPLMVWEWIAIPLFLLLIATLGWIIIKIVEFLAHLLPSGGITIFVMRIKLPVSLLVIAFITRTMLDYVVSFSAMATTTFRVLLVMIIAWSLGSIALRLVDTIMLNMARKLVGEIDDTKSRDERRFLTSLYAARRAIILFTVVGVSLYVLGQIQLFETLGLSILASASVLAVLVGIAGQAVLGNILSSFQLSLAKPIRVGDLVMFEGHWSYVEGIFYTYIRLRVWDERRLIVPVTYFVSKPFENLSVKSSKLYRYVELTLHISANINTLRKKFMEYAEQQEHVVENHRLMCAVTAQNGSQQTLTCYFVTAEPLLGWYTEVELREKMLTFIRDHHPEWWPRDIMVMSHDDIAKGEGAKMQKTIMATSEPKPKSDD</sequence>
<dbReference type="SUPFAM" id="SSF50182">
    <property type="entry name" value="Sm-like ribonucleoproteins"/>
    <property type="match status" value="1"/>
</dbReference>
<proteinExistence type="predicted"/>
<dbReference type="InterPro" id="IPR006685">
    <property type="entry name" value="MscS_channel_2nd"/>
</dbReference>
<feature type="domain" description="Mechanosensitive ion channel MscS" evidence="3">
    <location>
        <begin position="385"/>
        <end position="450"/>
    </location>
</feature>
<dbReference type="EMBL" id="WHVL01000001">
    <property type="protein sequence ID" value="MCB8887891.1"/>
    <property type="molecule type" value="Genomic_DNA"/>
</dbReference>
<dbReference type="PANTHER" id="PTHR30566:SF25">
    <property type="entry name" value="INNER MEMBRANE PROTEIN"/>
    <property type="match status" value="1"/>
</dbReference>
<dbReference type="Gene3D" id="1.10.287.1260">
    <property type="match status" value="1"/>
</dbReference>
<keyword evidence="5" id="KW-1185">Reference proteome</keyword>
<protein>
    <submittedName>
        <fullName evidence="4">Mechanosensitive ion channel family protein</fullName>
    </submittedName>
</protein>
<feature type="signal peptide" evidence="2">
    <location>
        <begin position="1"/>
        <end position="27"/>
    </location>
</feature>
<evidence type="ECO:0000313" key="5">
    <source>
        <dbReference type="Proteomes" id="UP001319882"/>
    </source>
</evidence>
<gene>
    <name evidence="4" type="ORF">GEV37_01940</name>
</gene>
<keyword evidence="1" id="KW-0812">Transmembrane</keyword>
<evidence type="ECO:0000259" key="3">
    <source>
        <dbReference type="Pfam" id="PF00924"/>
    </source>
</evidence>
<feature type="transmembrane region" description="Helical" evidence="1">
    <location>
        <begin position="335"/>
        <end position="355"/>
    </location>
</feature>
<comment type="caution">
    <text evidence="4">The sequence shown here is derived from an EMBL/GenBank/DDBJ whole genome shotgun (WGS) entry which is preliminary data.</text>
</comment>
<feature type="transmembrane region" description="Helical" evidence="1">
    <location>
        <begin position="367"/>
        <end position="390"/>
    </location>
</feature>
<dbReference type="Pfam" id="PF00924">
    <property type="entry name" value="MS_channel_2nd"/>
    <property type="match status" value="1"/>
</dbReference>
<accession>A0ABS8DNN5</accession>
<feature type="chain" id="PRO_5045207228" evidence="2">
    <location>
        <begin position="28"/>
        <end position="578"/>
    </location>
</feature>
<feature type="transmembrane region" description="Helical" evidence="1">
    <location>
        <begin position="286"/>
        <end position="304"/>
    </location>
</feature>
<dbReference type="InterPro" id="IPR010920">
    <property type="entry name" value="LSM_dom_sf"/>
</dbReference>
<keyword evidence="1" id="KW-1133">Transmembrane helix</keyword>
<evidence type="ECO:0000256" key="1">
    <source>
        <dbReference type="SAM" id="Phobius"/>
    </source>
</evidence>
<reference evidence="4 5" key="1">
    <citation type="journal article" date="2021" name="Sci. Rep.">
        <title>Genome analysis of a halophilic bacterium Halomonas malpeensis YU-PRIM-29(T) reveals its exopolysaccharide and pigment producing capabilities.</title>
        <authorList>
            <person name="Athmika"/>
            <person name="Ghate S.D."/>
            <person name="Arun A.B."/>
            <person name="Rao S.S."/>
            <person name="Kumar S.T.A."/>
            <person name="Kandiyil M.K."/>
            <person name="Saptami K."/>
            <person name="Rekha P.D."/>
        </authorList>
    </citation>
    <scope>NUCLEOTIDE SEQUENCE [LARGE SCALE GENOMIC DNA]</scope>
    <source>
        <strain evidence="5">prim 29</strain>
    </source>
</reference>
<evidence type="ECO:0000256" key="2">
    <source>
        <dbReference type="SAM" id="SignalP"/>
    </source>
</evidence>
<organism evidence="4 5">
    <name type="scientific">Vreelandella malpeensis</name>
    <dbReference type="NCBI Taxonomy" id="1172368"/>
    <lineage>
        <taxon>Bacteria</taxon>
        <taxon>Pseudomonadati</taxon>
        <taxon>Pseudomonadota</taxon>
        <taxon>Gammaproteobacteria</taxon>
        <taxon>Oceanospirillales</taxon>
        <taxon>Halomonadaceae</taxon>
        <taxon>Vreelandella</taxon>
    </lineage>
</organism>
<evidence type="ECO:0000313" key="4">
    <source>
        <dbReference type="EMBL" id="MCB8887891.1"/>
    </source>
</evidence>
<dbReference type="PANTHER" id="PTHR30566">
    <property type="entry name" value="YNAI-RELATED MECHANOSENSITIVE ION CHANNEL"/>
    <property type="match status" value="1"/>
</dbReference>
<dbReference type="RefSeq" id="WP_227388489.1">
    <property type="nucleotide sequence ID" value="NZ_JBHSCJ010000003.1"/>
</dbReference>